<accession>A0A9P5N653</accession>
<sequence>MIVTAVLAAVNVIFLSMATPHPFILSTVATPPIFYLPQIPLRLILVNQLLLFNLSLSLSGTIIATSTHQCISGYVSRSGSTT</sequence>
<organism evidence="1 2">
    <name type="scientific">Russula ochroleuca</name>
    <dbReference type="NCBI Taxonomy" id="152965"/>
    <lineage>
        <taxon>Eukaryota</taxon>
        <taxon>Fungi</taxon>
        <taxon>Dikarya</taxon>
        <taxon>Basidiomycota</taxon>
        <taxon>Agaricomycotina</taxon>
        <taxon>Agaricomycetes</taxon>
        <taxon>Russulales</taxon>
        <taxon>Russulaceae</taxon>
        <taxon>Russula</taxon>
    </lineage>
</organism>
<evidence type="ECO:0000313" key="1">
    <source>
        <dbReference type="EMBL" id="KAF8487149.1"/>
    </source>
</evidence>
<name>A0A9P5N653_9AGAM</name>
<evidence type="ECO:0000313" key="2">
    <source>
        <dbReference type="Proteomes" id="UP000759537"/>
    </source>
</evidence>
<comment type="caution">
    <text evidence="1">The sequence shown here is derived from an EMBL/GenBank/DDBJ whole genome shotgun (WGS) entry which is preliminary data.</text>
</comment>
<reference evidence="1" key="2">
    <citation type="journal article" date="2020" name="Nat. Commun.">
        <title>Large-scale genome sequencing of mycorrhizal fungi provides insights into the early evolution of symbiotic traits.</title>
        <authorList>
            <person name="Miyauchi S."/>
            <person name="Kiss E."/>
            <person name="Kuo A."/>
            <person name="Drula E."/>
            <person name="Kohler A."/>
            <person name="Sanchez-Garcia M."/>
            <person name="Morin E."/>
            <person name="Andreopoulos B."/>
            <person name="Barry K.W."/>
            <person name="Bonito G."/>
            <person name="Buee M."/>
            <person name="Carver A."/>
            <person name="Chen C."/>
            <person name="Cichocki N."/>
            <person name="Clum A."/>
            <person name="Culley D."/>
            <person name="Crous P.W."/>
            <person name="Fauchery L."/>
            <person name="Girlanda M."/>
            <person name="Hayes R.D."/>
            <person name="Keri Z."/>
            <person name="LaButti K."/>
            <person name="Lipzen A."/>
            <person name="Lombard V."/>
            <person name="Magnuson J."/>
            <person name="Maillard F."/>
            <person name="Murat C."/>
            <person name="Nolan M."/>
            <person name="Ohm R.A."/>
            <person name="Pangilinan J."/>
            <person name="Pereira M.F."/>
            <person name="Perotto S."/>
            <person name="Peter M."/>
            <person name="Pfister S."/>
            <person name="Riley R."/>
            <person name="Sitrit Y."/>
            <person name="Stielow J.B."/>
            <person name="Szollosi G."/>
            <person name="Zifcakova L."/>
            <person name="Stursova M."/>
            <person name="Spatafora J.W."/>
            <person name="Tedersoo L."/>
            <person name="Vaario L.M."/>
            <person name="Yamada A."/>
            <person name="Yan M."/>
            <person name="Wang P."/>
            <person name="Xu J."/>
            <person name="Bruns T."/>
            <person name="Baldrian P."/>
            <person name="Vilgalys R."/>
            <person name="Dunand C."/>
            <person name="Henrissat B."/>
            <person name="Grigoriev I.V."/>
            <person name="Hibbett D."/>
            <person name="Nagy L.G."/>
            <person name="Martin F.M."/>
        </authorList>
    </citation>
    <scope>NUCLEOTIDE SEQUENCE</scope>
    <source>
        <strain evidence="1">Prilba</strain>
    </source>
</reference>
<gene>
    <name evidence="1" type="ORF">DFH94DRAFT_703449</name>
</gene>
<dbReference type="EMBL" id="WHVB01000001">
    <property type="protein sequence ID" value="KAF8487149.1"/>
    <property type="molecule type" value="Genomic_DNA"/>
</dbReference>
<reference evidence="1" key="1">
    <citation type="submission" date="2019-10" db="EMBL/GenBank/DDBJ databases">
        <authorList>
            <consortium name="DOE Joint Genome Institute"/>
            <person name="Kuo A."/>
            <person name="Miyauchi S."/>
            <person name="Kiss E."/>
            <person name="Drula E."/>
            <person name="Kohler A."/>
            <person name="Sanchez-Garcia M."/>
            <person name="Andreopoulos B."/>
            <person name="Barry K.W."/>
            <person name="Bonito G."/>
            <person name="Buee M."/>
            <person name="Carver A."/>
            <person name="Chen C."/>
            <person name="Cichocki N."/>
            <person name="Clum A."/>
            <person name="Culley D."/>
            <person name="Crous P.W."/>
            <person name="Fauchery L."/>
            <person name="Girlanda M."/>
            <person name="Hayes R."/>
            <person name="Keri Z."/>
            <person name="LaButti K."/>
            <person name="Lipzen A."/>
            <person name="Lombard V."/>
            <person name="Magnuson J."/>
            <person name="Maillard F."/>
            <person name="Morin E."/>
            <person name="Murat C."/>
            <person name="Nolan M."/>
            <person name="Ohm R."/>
            <person name="Pangilinan J."/>
            <person name="Pereira M."/>
            <person name="Perotto S."/>
            <person name="Peter M."/>
            <person name="Riley R."/>
            <person name="Sitrit Y."/>
            <person name="Stielow B."/>
            <person name="Szollosi G."/>
            <person name="Zifcakova L."/>
            <person name="Stursova M."/>
            <person name="Spatafora J.W."/>
            <person name="Tedersoo L."/>
            <person name="Vaario L.-M."/>
            <person name="Yamada A."/>
            <person name="Yan M."/>
            <person name="Wang P."/>
            <person name="Xu J."/>
            <person name="Bruns T."/>
            <person name="Baldrian P."/>
            <person name="Vilgalys R."/>
            <person name="Henrissat B."/>
            <person name="Grigoriev I.V."/>
            <person name="Hibbett D."/>
            <person name="Nagy L.G."/>
            <person name="Martin F.M."/>
        </authorList>
    </citation>
    <scope>NUCLEOTIDE SEQUENCE</scope>
    <source>
        <strain evidence="1">Prilba</strain>
    </source>
</reference>
<dbReference type="Proteomes" id="UP000759537">
    <property type="component" value="Unassembled WGS sequence"/>
</dbReference>
<proteinExistence type="predicted"/>
<protein>
    <submittedName>
        <fullName evidence="1">Uncharacterized protein</fullName>
    </submittedName>
</protein>
<dbReference type="AlphaFoldDB" id="A0A9P5N653"/>
<keyword evidence="2" id="KW-1185">Reference proteome</keyword>